<dbReference type="RefSeq" id="WP_024979426.1">
    <property type="nucleotide sequence ID" value="NZ_CP016024.1"/>
</dbReference>
<dbReference type="GO" id="GO:0005524">
    <property type="term" value="F:ATP binding"/>
    <property type="evidence" value="ECO:0007669"/>
    <property type="project" value="UniProtKB-KW"/>
</dbReference>
<dbReference type="OrthoDB" id="9816422at2"/>
<feature type="domain" description="CagE TrbE VirB component of type IV transporter system central" evidence="4">
    <location>
        <begin position="201"/>
        <end position="420"/>
    </location>
</feature>
<evidence type="ECO:0000256" key="3">
    <source>
        <dbReference type="ARBA" id="ARBA00022840"/>
    </source>
</evidence>
<evidence type="ECO:0000256" key="1">
    <source>
        <dbReference type="ARBA" id="ARBA00006512"/>
    </source>
</evidence>
<dbReference type="InterPro" id="IPR051162">
    <property type="entry name" value="T4SS_component"/>
</dbReference>
<evidence type="ECO:0000256" key="2">
    <source>
        <dbReference type="ARBA" id="ARBA00022741"/>
    </source>
</evidence>
<evidence type="ECO:0000313" key="6">
    <source>
        <dbReference type="Proteomes" id="UP000078572"/>
    </source>
</evidence>
<organism evidence="5 6">
    <name type="scientific">Ralstonia insidiosa</name>
    <dbReference type="NCBI Taxonomy" id="190721"/>
    <lineage>
        <taxon>Bacteria</taxon>
        <taxon>Pseudomonadati</taxon>
        <taxon>Pseudomonadota</taxon>
        <taxon>Betaproteobacteria</taxon>
        <taxon>Burkholderiales</taxon>
        <taxon>Burkholderiaceae</taxon>
        <taxon>Ralstonia</taxon>
    </lineage>
</organism>
<reference evidence="6" key="1">
    <citation type="submission" date="2016-06" db="EMBL/GenBank/DDBJ databases">
        <authorList>
            <person name="Xu Y."/>
            <person name="Nagy A."/>
            <person name="Yan X."/>
            <person name="Kim S.W."/>
            <person name="Haley B."/>
            <person name="Liu N.T."/>
            <person name="Nou X."/>
        </authorList>
    </citation>
    <scope>NUCLEOTIDE SEQUENCE [LARGE SCALE GENOMIC DNA]</scope>
    <source>
        <strain evidence="6">ATCC 49129</strain>
        <plasmid evidence="6">pri-1</plasmid>
    </source>
</reference>
<protein>
    <submittedName>
        <fullName evidence="5">Type IV secretion system protein VirB4</fullName>
    </submittedName>
</protein>
<dbReference type="Proteomes" id="UP000078572">
    <property type="component" value="Plasmid pRI-1"/>
</dbReference>
<proteinExistence type="inferred from homology"/>
<keyword evidence="5" id="KW-0614">Plasmid</keyword>
<dbReference type="GeneID" id="61529751"/>
<dbReference type="Gene3D" id="3.40.50.300">
    <property type="entry name" value="P-loop containing nucleotide triphosphate hydrolases"/>
    <property type="match status" value="1"/>
</dbReference>
<sequence length="844" mass="97223">MLSIKAILGSYLKSVRSFSEMVPWMGLNASDMVFNVDGSLMVVYEVAGIDAEGRLPIETDGYVENFERALKVFDEHILVWSIMDRRRTEHYPDADFPTPIGKYLDLTWKQHLFGQRQYENRHYFAVIYRNLGGTSGFFDKLSNHMDRYKVGLLPALWKLGTAATSARKNASFAFEQFDSHENHFRQILEEFETTVGSLGFKKLQNNELLTFMHRRVSPPNDHHRVAMPDTPIYLNTYLPDSTLRRKKKHLEFEGDVVRYVGAMSVKNWPNVIGPGVTDPLLQIDGEITVSQCFEIWPKEKAQKYIQDTQDHFMASSKPWMSLMIEQMTKTESDKVDAGKLALADDAASALEDLTARERQFGHYNMTILSYGDTEKEMEETLSAVGSAMRTLVGAKVVRERMYALSAFTATLPGQWANIVRWGFVNVGNLADLAQLRAIRTGDRRNTHLSAQLQRPIPALALLPTEHNVPFNYNFHQGDLPHFFVVGPSRSGKTTLLNFLISQFFKYHPCNVLIFDKDYSCYVTSGLQGAKHIDMNPSTGKPPRMNPLRVVKDLTKRGWLMRWLQLIVTLRSYEWKTEDELTFNKALNMLADQPPEHWRLSELADFVRPLSSELYKELLPWLEDGGTYPHFDSVEDDFRLSDFTDVEMGGLLEDEILAPVFIDYAFFCIDEMLTLDPTAAIKPTLIYLEEVWYLLKNKKLRERFDNWLRTLAKKNAIVGMTTQSLAEIADSDIFTTIIDNIQNRIFLPNPSVMAHLDLYRDKFQLNAEQIERIRTAKRKVQYYFVNPEGMSRMVNVKFPPEMLACLRSDQLAKKKFEEFKAKLVPDWQEQFIEELVRIGEAAESE</sequence>
<dbReference type="PANTHER" id="PTHR30121">
    <property type="entry name" value="UNCHARACTERIZED PROTEIN YJGR-RELATED"/>
    <property type="match status" value="1"/>
</dbReference>
<dbReference type="SUPFAM" id="SSF52540">
    <property type="entry name" value="P-loop containing nucleoside triphosphate hydrolases"/>
    <property type="match status" value="1"/>
</dbReference>
<keyword evidence="6" id="KW-1185">Reference proteome</keyword>
<keyword evidence="2" id="KW-0547">Nucleotide-binding</keyword>
<dbReference type="InterPro" id="IPR027417">
    <property type="entry name" value="P-loop_NTPase"/>
</dbReference>
<gene>
    <name evidence="5" type="ORF">A9Y76_27330</name>
</gene>
<evidence type="ECO:0000259" key="4">
    <source>
        <dbReference type="Pfam" id="PF03135"/>
    </source>
</evidence>
<accession>A0A192A763</accession>
<evidence type="ECO:0000313" key="5">
    <source>
        <dbReference type="EMBL" id="ANJ76320.1"/>
    </source>
</evidence>
<geneLocation type="plasmid" evidence="6">
    <name>pri-1</name>
</geneLocation>
<dbReference type="PANTHER" id="PTHR30121:SF12">
    <property type="entry name" value="TYPE IV SECRETION SYSTEM PROTEIN CAGE"/>
    <property type="match status" value="1"/>
</dbReference>
<dbReference type="EMBL" id="CP016024">
    <property type="protein sequence ID" value="ANJ76320.1"/>
    <property type="molecule type" value="Genomic_DNA"/>
</dbReference>
<keyword evidence="3" id="KW-0067">ATP-binding</keyword>
<name>A0A192A763_9RALS</name>
<dbReference type="InterPro" id="IPR018145">
    <property type="entry name" value="CagE_TrbE_VirB_cntrl_dom"/>
</dbReference>
<comment type="similarity">
    <text evidence="1">Belongs to the TrbE/VirB4 family.</text>
</comment>
<dbReference type="Pfam" id="PF03135">
    <property type="entry name" value="CagE_TrbE_VirB"/>
    <property type="match status" value="1"/>
</dbReference>
<dbReference type="AlphaFoldDB" id="A0A192A763"/>